<organism evidence="2 3">
    <name type="scientific">Phytophthora lilii</name>
    <dbReference type="NCBI Taxonomy" id="2077276"/>
    <lineage>
        <taxon>Eukaryota</taxon>
        <taxon>Sar</taxon>
        <taxon>Stramenopiles</taxon>
        <taxon>Oomycota</taxon>
        <taxon>Peronosporomycetes</taxon>
        <taxon>Peronosporales</taxon>
        <taxon>Peronosporaceae</taxon>
        <taxon>Phytophthora</taxon>
    </lineage>
</organism>
<protein>
    <submittedName>
        <fullName evidence="2">Unnamed protein product</fullName>
    </submittedName>
</protein>
<feature type="compositionally biased region" description="Polar residues" evidence="1">
    <location>
        <begin position="49"/>
        <end position="58"/>
    </location>
</feature>
<gene>
    <name evidence="2" type="ORF">Plil01_001839300</name>
</gene>
<sequence length="231" mass="25976">MPPQVNTPVVAEVVDTPAPSVIEPVEASNVEVSKVPELDESNVEPVATDSATKLNSPQCGLVPTQEVEMVPITDSTDNHLNLPKVHDDSWMNESSDNDSSDEDSIVGDESNNQIPYESYLEEFETERQAEAYAEYSVPAEEEVTSATTTPTKKQLRLWAFLILASNYHENQDRAEAEKLVLDMQQIVYLRKYVDEETRNDSKVRDMDAELKRQSKIIDEVVDEGARVFEEL</sequence>
<evidence type="ECO:0000313" key="2">
    <source>
        <dbReference type="EMBL" id="GMF65790.1"/>
    </source>
</evidence>
<dbReference type="EMBL" id="BSXW01012505">
    <property type="protein sequence ID" value="GMF65790.1"/>
    <property type="molecule type" value="Genomic_DNA"/>
</dbReference>
<dbReference type="Proteomes" id="UP001165083">
    <property type="component" value="Unassembled WGS sequence"/>
</dbReference>
<proteinExistence type="predicted"/>
<name>A0A9W7DD44_9STRA</name>
<evidence type="ECO:0000313" key="3">
    <source>
        <dbReference type="Proteomes" id="UP001165083"/>
    </source>
</evidence>
<accession>A0A9W7DD44</accession>
<feature type="compositionally biased region" description="Acidic residues" evidence="1">
    <location>
        <begin position="95"/>
        <end position="106"/>
    </location>
</feature>
<reference evidence="2" key="1">
    <citation type="submission" date="2023-04" db="EMBL/GenBank/DDBJ databases">
        <title>Phytophthora lilii NBRC 32176.</title>
        <authorList>
            <person name="Ichikawa N."/>
            <person name="Sato H."/>
            <person name="Tonouchi N."/>
        </authorList>
    </citation>
    <scope>NUCLEOTIDE SEQUENCE</scope>
    <source>
        <strain evidence="2">NBRC 32176</strain>
    </source>
</reference>
<feature type="region of interest" description="Disordered" evidence="1">
    <location>
        <begin position="75"/>
        <end position="113"/>
    </location>
</feature>
<evidence type="ECO:0000256" key="1">
    <source>
        <dbReference type="SAM" id="MobiDB-lite"/>
    </source>
</evidence>
<dbReference type="AlphaFoldDB" id="A0A9W7DD44"/>
<comment type="caution">
    <text evidence="2">The sequence shown here is derived from an EMBL/GenBank/DDBJ whole genome shotgun (WGS) entry which is preliminary data.</text>
</comment>
<feature type="region of interest" description="Disordered" evidence="1">
    <location>
        <begin position="37"/>
        <end position="58"/>
    </location>
</feature>
<keyword evidence="3" id="KW-1185">Reference proteome</keyword>